<keyword evidence="4" id="KW-0732">Signal</keyword>
<dbReference type="PROSITE" id="PS00624">
    <property type="entry name" value="GMC_OXRED_2"/>
    <property type="match status" value="1"/>
</dbReference>
<evidence type="ECO:0000313" key="8">
    <source>
        <dbReference type="Proteomes" id="UP000770015"/>
    </source>
</evidence>
<feature type="domain" description="Glucose-methanol-choline oxidoreductase N-terminal" evidence="6">
    <location>
        <begin position="307"/>
        <end position="321"/>
    </location>
</feature>
<evidence type="ECO:0000256" key="4">
    <source>
        <dbReference type="SAM" id="SignalP"/>
    </source>
</evidence>
<feature type="signal peptide" evidence="4">
    <location>
        <begin position="1"/>
        <end position="23"/>
    </location>
</feature>
<evidence type="ECO:0000256" key="2">
    <source>
        <dbReference type="PIRSR" id="PIRSR000137-2"/>
    </source>
</evidence>
<comment type="cofactor">
    <cofactor evidence="2">
        <name>FAD</name>
        <dbReference type="ChEBI" id="CHEBI:57692"/>
    </cofactor>
</comment>
<sequence length="617" mass="67031">MIGSVSSLATGLLALASIQASLAIPIKGIDRAKIEQEYDFVIAGGGTAGLVVANRLTESGKFRVLVLEAGPDPNIVAAYKPLGGNQLLAGTAIDWRFETTPQEGLEDRILTYLRGRGLGGSSMINGFYYGRGTSTIYDHWVEVGNPGWGWDDVYPLFIKGTHYNPQDPSKGFDDTYKTHDPSAYSNGPLEISHQGWVPEAGIGFMNACAEALGIPIVNDYNTGNSTGIKQGTATLDGNYLRSSSYDGYLKQAIDRPNLDVLYYAPVRKILFDHSGEKPRATGFEFIDHPTGRVHRVSACKEAIVAMGAFQSPQLLMVSGLGPQGQLDKFAIEPVLINENIGQHLNDHSVFSIMATAQEEFSTTQYAAFENLAAAQDEFYSNGTGPYTAPSGITNGFQKLTRERLIEIGAEAVVEANLEDQSHIEYLFETIWYPGGPTPYYTPLPNESYISVTSSSMVAMSRGNVTLRGDSMSAAPLINPNYYTHPADRAIAIESFKYMRKILAHPSLSRFTTGPNNGEVSPGTAVSEDDDDAIFEYVKANTIPNWHASGTVQMLPLEDGGVVDPRLKVYGIDSLRVIDCSIIPVLPDVNIVGPVFMIGEKGAELVREDWGDAEKKKQ</sequence>
<accession>A0A9P8V0G0</accession>
<evidence type="ECO:0000256" key="1">
    <source>
        <dbReference type="ARBA" id="ARBA00010790"/>
    </source>
</evidence>
<dbReference type="PROSITE" id="PS00623">
    <property type="entry name" value="GMC_OXRED_1"/>
    <property type="match status" value="1"/>
</dbReference>
<dbReference type="PANTHER" id="PTHR11552:SF115">
    <property type="entry name" value="DEHYDROGENASE XPTC-RELATED"/>
    <property type="match status" value="1"/>
</dbReference>
<feature type="chain" id="PRO_5040503989" evidence="4">
    <location>
        <begin position="24"/>
        <end position="617"/>
    </location>
</feature>
<dbReference type="GO" id="GO:0016614">
    <property type="term" value="F:oxidoreductase activity, acting on CH-OH group of donors"/>
    <property type="evidence" value="ECO:0007669"/>
    <property type="project" value="InterPro"/>
</dbReference>
<dbReference type="InterPro" id="IPR036188">
    <property type="entry name" value="FAD/NAD-bd_sf"/>
</dbReference>
<dbReference type="InterPro" id="IPR007867">
    <property type="entry name" value="GMC_OxRtase_C"/>
</dbReference>
<dbReference type="SUPFAM" id="SSF54373">
    <property type="entry name" value="FAD-linked reductases, C-terminal domain"/>
    <property type="match status" value="1"/>
</dbReference>
<dbReference type="GO" id="GO:0050660">
    <property type="term" value="F:flavin adenine dinucleotide binding"/>
    <property type="evidence" value="ECO:0007669"/>
    <property type="project" value="InterPro"/>
</dbReference>
<dbReference type="InterPro" id="IPR000172">
    <property type="entry name" value="GMC_OxRdtase_N"/>
</dbReference>
<dbReference type="GO" id="GO:0044550">
    <property type="term" value="P:secondary metabolite biosynthetic process"/>
    <property type="evidence" value="ECO:0007669"/>
    <property type="project" value="TreeGrafter"/>
</dbReference>
<comment type="similarity">
    <text evidence="1 3">Belongs to the GMC oxidoreductase family.</text>
</comment>
<keyword evidence="3" id="KW-0285">Flavoprotein</keyword>
<proteinExistence type="inferred from homology"/>
<evidence type="ECO:0000259" key="6">
    <source>
        <dbReference type="PROSITE" id="PS00624"/>
    </source>
</evidence>
<keyword evidence="2 3" id="KW-0274">FAD</keyword>
<evidence type="ECO:0000256" key="3">
    <source>
        <dbReference type="RuleBase" id="RU003968"/>
    </source>
</evidence>
<dbReference type="EMBL" id="JAGSXJ010000043">
    <property type="protein sequence ID" value="KAH6663300.1"/>
    <property type="molecule type" value="Genomic_DNA"/>
</dbReference>
<dbReference type="Pfam" id="PF05199">
    <property type="entry name" value="GMC_oxred_C"/>
    <property type="match status" value="1"/>
</dbReference>
<keyword evidence="8" id="KW-1185">Reference proteome</keyword>
<feature type="binding site" evidence="2">
    <location>
        <begin position="545"/>
        <end position="546"/>
    </location>
    <ligand>
        <name>FAD</name>
        <dbReference type="ChEBI" id="CHEBI:57692"/>
    </ligand>
</feature>
<dbReference type="OrthoDB" id="269227at2759"/>
<dbReference type="PANTHER" id="PTHR11552">
    <property type="entry name" value="GLUCOSE-METHANOL-CHOLINE GMC OXIDOREDUCTASE"/>
    <property type="match status" value="1"/>
</dbReference>
<feature type="binding site" evidence="2">
    <location>
        <position position="266"/>
    </location>
    <ligand>
        <name>FAD</name>
        <dbReference type="ChEBI" id="CHEBI:57692"/>
    </ligand>
</feature>
<dbReference type="SUPFAM" id="SSF51905">
    <property type="entry name" value="FAD/NAD(P)-binding domain"/>
    <property type="match status" value="1"/>
</dbReference>
<dbReference type="PIRSF" id="PIRSF000137">
    <property type="entry name" value="Alcohol_oxidase"/>
    <property type="match status" value="1"/>
</dbReference>
<dbReference type="InterPro" id="IPR012132">
    <property type="entry name" value="GMC_OxRdtase"/>
</dbReference>
<reference evidence="7" key="1">
    <citation type="journal article" date="2021" name="Nat. Commun.">
        <title>Genetic determinants of endophytism in the Arabidopsis root mycobiome.</title>
        <authorList>
            <person name="Mesny F."/>
            <person name="Miyauchi S."/>
            <person name="Thiergart T."/>
            <person name="Pickel B."/>
            <person name="Atanasova L."/>
            <person name="Karlsson M."/>
            <person name="Huettel B."/>
            <person name="Barry K.W."/>
            <person name="Haridas S."/>
            <person name="Chen C."/>
            <person name="Bauer D."/>
            <person name="Andreopoulos W."/>
            <person name="Pangilinan J."/>
            <person name="LaButti K."/>
            <person name="Riley R."/>
            <person name="Lipzen A."/>
            <person name="Clum A."/>
            <person name="Drula E."/>
            <person name="Henrissat B."/>
            <person name="Kohler A."/>
            <person name="Grigoriev I.V."/>
            <person name="Martin F.M."/>
            <person name="Hacquard S."/>
        </authorList>
    </citation>
    <scope>NUCLEOTIDE SEQUENCE</scope>
    <source>
        <strain evidence="7">MPI-SDFR-AT-0117</strain>
    </source>
</reference>
<dbReference type="Gene3D" id="3.30.560.10">
    <property type="entry name" value="Glucose Oxidase, domain 3"/>
    <property type="match status" value="1"/>
</dbReference>
<dbReference type="Proteomes" id="UP000770015">
    <property type="component" value="Unassembled WGS sequence"/>
</dbReference>
<feature type="domain" description="Glucose-methanol-choline oxidoreductase N-terminal" evidence="5">
    <location>
        <begin position="115"/>
        <end position="138"/>
    </location>
</feature>
<organism evidence="7 8">
    <name type="scientific">Plectosphaerella plurivora</name>
    <dbReference type="NCBI Taxonomy" id="936078"/>
    <lineage>
        <taxon>Eukaryota</taxon>
        <taxon>Fungi</taxon>
        <taxon>Dikarya</taxon>
        <taxon>Ascomycota</taxon>
        <taxon>Pezizomycotina</taxon>
        <taxon>Sordariomycetes</taxon>
        <taxon>Hypocreomycetidae</taxon>
        <taxon>Glomerellales</taxon>
        <taxon>Plectosphaerellaceae</taxon>
        <taxon>Plectosphaerella</taxon>
    </lineage>
</organism>
<evidence type="ECO:0000259" key="5">
    <source>
        <dbReference type="PROSITE" id="PS00623"/>
    </source>
</evidence>
<comment type="caution">
    <text evidence="7">The sequence shown here is derived from an EMBL/GenBank/DDBJ whole genome shotgun (WGS) entry which is preliminary data.</text>
</comment>
<dbReference type="AlphaFoldDB" id="A0A9P8V0G0"/>
<evidence type="ECO:0000313" key="7">
    <source>
        <dbReference type="EMBL" id="KAH6663300.1"/>
    </source>
</evidence>
<dbReference type="Gene3D" id="3.50.50.60">
    <property type="entry name" value="FAD/NAD(P)-binding domain"/>
    <property type="match status" value="1"/>
</dbReference>
<name>A0A9P8V0G0_9PEZI</name>
<gene>
    <name evidence="7" type="ORF">F5X68DRAFT_161475</name>
</gene>
<protein>
    <submittedName>
        <fullName evidence="7">Alcohol dehydrogenase</fullName>
    </submittedName>
</protein>
<dbReference type="Pfam" id="PF00732">
    <property type="entry name" value="GMC_oxred_N"/>
    <property type="match status" value="1"/>
</dbReference>